<comment type="cofactor">
    <cofactor evidence="15">
        <name>[2Fe-2S] cluster</name>
        <dbReference type="ChEBI" id="CHEBI:190135"/>
    </cofactor>
    <text evidence="15">Binds 1 [2Fe-2S] cluster per subunit. This cluster acts as a Lewis acid cofactor.</text>
</comment>
<feature type="binding site" evidence="15">
    <location>
        <position position="448"/>
    </location>
    <ligand>
        <name>Mg(2+)</name>
        <dbReference type="ChEBI" id="CHEBI:18420"/>
    </ligand>
</feature>
<reference evidence="18 19" key="1">
    <citation type="submission" date="2018-07" db="EMBL/GenBank/DDBJ databases">
        <title>Genomic Encyclopedia of Type Strains, Phase III (KMG-III): the genomes of soil and plant-associated and newly described type strains.</title>
        <authorList>
            <person name="Whitman W."/>
        </authorList>
    </citation>
    <scope>NUCLEOTIDE SEQUENCE [LARGE SCALE GENOMIC DNA]</scope>
    <source>
        <strain evidence="18 19">CECT 8487</strain>
    </source>
</reference>
<dbReference type="InterPro" id="IPR042096">
    <property type="entry name" value="Dihydro-acid_dehy_C"/>
</dbReference>
<dbReference type="PROSITE" id="PS00886">
    <property type="entry name" value="ILVD_EDD_1"/>
    <property type="match status" value="1"/>
</dbReference>
<feature type="binding site" evidence="15">
    <location>
        <position position="125"/>
    </location>
    <ligand>
        <name>Mg(2+)</name>
        <dbReference type="ChEBI" id="CHEBI:18420"/>
    </ligand>
</feature>
<dbReference type="GO" id="GO:0009099">
    <property type="term" value="P:L-valine biosynthetic process"/>
    <property type="evidence" value="ECO:0007669"/>
    <property type="project" value="UniProtKB-UniRule"/>
</dbReference>
<dbReference type="GO" id="GO:0009097">
    <property type="term" value="P:isoleucine biosynthetic process"/>
    <property type="evidence" value="ECO:0007669"/>
    <property type="project" value="UniProtKB-UniRule"/>
</dbReference>
<comment type="pathway">
    <text evidence="13 15">Amino-acid biosynthesis; L-isoleucine biosynthesis; L-isoleucine from 2-oxobutanoate: step 3/4.</text>
</comment>
<keyword evidence="10 15" id="KW-0100">Branched-chain amino acid biosynthesis</keyword>
<dbReference type="PANTHER" id="PTHR21000:SF5">
    <property type="entry name" value="DIHYDROXY-ACID DEHYDRATASE, MITOCHONDRIAL"/>
    <property type="match status" value="1"/>
</dbReference>
<comment type="cofactor">
    <cofactor evidence="1 15">
        <name>Mg(2+)</name>
        <dbReference type="ChEBI" id="CHEBI:18420"/>
    </cofactor>
</comment>
<proteinExistence type="inferred from homology"/>
<keyword evidence="6 15" id="KW-0460">Magnesium</keyword>
<dbReference type="InterPro" id="IPR004404">
    <property type="entry name" value="DihydroxyA_deHydtase"/>
</dbReference>
<evidence type="ECO:0000256" key="1">
    <source>
        <dbReference type="ARBA" id="ARBA00001946"/>
    </source>
</evidence>
<evidence type="ECO:0000259" key="16">
    <source>
        <dbReference type="Pfam" id="PF00920"/>
    </source>
</evidence>
<dbReference type="FunFam" id="3.50.30.80:FF:000001">
    <property type="entry name" value="Dihydroxy-acid dehydratase"/>
    <property type="match status" value="1"/>
</dbReference>
<dbReference type="PROSITE" id="PS00887">
    <property type="entry name" value="ILVD_EDD_2"/>
    <property type="match status" value="1"/>
</dbReference>
<evidence type="ECO:0000256" key="4">
    <source>
        <dbReference type="ARBA" id="ARBA00022714"/>
    </source>
</evidence>
<dbReference type="EMBL" id="QRDX01000001">
    <property type="protein sequence ID" value="RED50258.1"/>
    <property type="molecule type" value="Genomic_DNA"/>
</dbReference>
<dbReference type="GO" id="GO:0004160">
    <property type="term" value="F:dihydroxy-acid dehydratase activity"/>
    <property type="evidence" value="ECO:0007669"/>
    <property type="project" value="UniProtKB-UniRule"/>
</dbReference>
<keyword evidence="19" id="KW-1185">Reference proteome</keyword>
<dbReference type="HAMAP" id="MF_00012">
    <property type="entry name" value="IlvD"/>
    <property type="match status" value="1"/>
</dbReference>
<comment type="caution">
    <text evidence="18">The sequence shown here is derived from an EMBL/GenBank/DDBJ whole genome shotgun (WGS) entry which is preliminary data.</text>
</comment>
<keyword evidence="5 15" id="KW-0479">Metal-binding</keyword>
<comment type="caution">
    <text evidence="15">Lacks conserved residue(s) required for the propagation of feature annotation.</text>
</comment>
<gene>
    <name evidence="15" type="primary">ilvD</name>
    <name evidence="18" type="ORF">DFQ02_101283</name>
</gene>
<dbReference type="Gene3D" id="3.50.30.80">
    <property type="entry name" value="IlvD/EDD C-terminal domain-like"/>
    <property type="match status" value="1"/>
</dbReference>
<feature type="domain" description="Dihydroxy-acid/6-phosphogluconate dehydratase C-terminal" evidence="17">
    <location>
        <begin position="366"/>
        <end position="555"/>
    </location>
</feature>
<organism evidence="18 19">
    <name type="scientific">Seonamhaeicola aphaedonensis</name>
    <dbReference type="NCBI Taxonomy" id="1461338"/>
    <lineage>
        <taxon>Bacteria</taxon>
        <taxon>Pseudomonadati</taxon>
        <taxon>Bacteroidota</taxon>
        <taxon>Flavobacteriia</taxon>
        <taxon>Flavobacteriales</taxon>
        <taxon>Flavobacteriaceae</taxon>
    </lineage>
</organism>
<evidence type="ECO:0000256" key="3">
    <source>
        <dbReference type="ARBA" id="ARBA00022605"/>
    </source>
</evidence>
<dbReference type="EC" id="4.2.1.9" evidence="14 15"/>
<keyword evidence="8 15" id="KW-0411">Iron-sulfur</keyword>
<evidence type="ECO:0000256" key="5">
    <source>
        <dbReference type="ARBA" id="ARBA00022723"/>
    </source>
</evidence>
<dbReference type="Proteomes" id="UP000256629">
    <property type="component" value="Unassembled WGS sequence"/>
</dbReference>
<dbReference type="SUPFAM" id="SSF143975">
    <property type="entry name" value="IlvD/EDD N-terminal domain-like"/>
    <property type="match status" value="1"/>
</dbReference>
<evidence type="ECO:0000256" key="15">
    <source>
        <dbReference type="HAMAP-Rule" id="MF_00012"/>
    </source>
</evidence>
<dbReference type="UniPathway" id="UPA00047">
    <property type="reaction ID" value="UER00057"/>
</dbReference>
<accession>A0A3D9HLB0</accession>
<evidence type="ECO:0000256" key="2">
    <source>
        <dbReference type="ARBA" id="ARBA00006486"/>
    </source>
</evidence>
<dbReference type="NCBIfam" id="TIGR00110">
    <property type="entry name" value="ilvD"/>
    <property type="match status" value="1"/>
</dbReference>
<dbReference type="RefSeq" id="WP_116039196.1">
    <property type="nucleotide sequence ID" value="NZ_QRDX01000001.1"/>
</dbReference>
<dbReference type="InterPro" id="IPR020558">
    <property type="entry name" value="DiOHA_6PGluconate_deHydtase_CS"/>
</dbReference>
<evidence type="ECO:0000256" key="13">
    <source>
        <dbReference type="ARBA" id="ARBA00029437"/>
    </source>
</evidence>
<dbReference type="InterPro" id="IPR056740">
    <property type="entry name" value="ILV_EDD_C"/>
</dbReference>
<dbReference type="NCBIfam" id="NF002068">
    <property type="entry name" value="PRK00911.1"/>
    <property type="match status" value="1"/>
</dbReference>
<feature type="domain" description="Dihydroxy-acid/6-phosphogluconate dehydratase N-terminal" evidence="16">
    <location>
        <begin position="36"/>
        <end position="353"/>
    </location>
</feature>
<dbReference type="InterPro" id="IPR037237">
    <property type="entry name" value="IlvD/EDD_N"/>
</dbReference>
<dbReference type="OrthoDB" id="9807077at2"/>
<evidence type="ECO:0000256" key="11">
    <source>
        <dbReference type="ARBA" id="ARBA00029304"/>
    </source>
</evidence>
<keyword evidence="9 15" id="KW-0456">Lyase</keyword>
<comment type="subunit">
    <text evidence="15">Homodimer.</text>
</comment>
<evidence type="ECO:0000256" key="6">
    <source>
        <dbReference type="ARBA" id="ARBA00022842"/>
    </source>
</evidence>
<evidence type="ECO:0000256" key="9">
    <source>
        <dbReference type="ARBA" id="ARBA00023239"/>
    </source>
</evidence>
<comment type="similarity">
    <text evidence="2 15">Belongs to the IlvD/Edd family.</text>
</comment>
<dbReference type="Pfam" id="PF00920">
    <property type="entry name" value="ILVD_EDD_N"/>
    <property type="match status" value="1"/>
</dbReference>
<name>A0A3D9HLB0_9FLAO</name>
<keyword evidence="3 15" id="KW-0028">Amino-acid biosynthesis</keyword>
<evidence type="ECO:0000256" key="10">
    <source>
        <dbReference type="ARBA" id="ARBA00023304"/>
    </source>
</evidence>
<dbReference type="Pfam" id="PF24877">
    <property type="entry name" value="ILV_EDD_C"/>
    <property type="match status" value="1"/>
</dbReference>
<dbReference type="GO" id="GO:0000287">
    <property type="term" value="F:magnesium ion binding"/>
    <property type="evidence" value="ECO:0007669"/>
    <property type="project" value="UniProtKB-UniRule"/>
</dbReference>
<comment type="function">
    <text evidence="15">Functions in the biosynthesis of branched-chain amino acids. Catalyzes the dehydration of (2R,3R)-2,3-dihydroxy-3-methylpentanoate (2,3-dihydroxy-3-methylvalerate) into 2-oxo-3-methylpentanoate (2-oxo-3-methylvalerate) and of (2R)-2,3-dihydroxy-3-methylbutanoate (2,3-dihydroxyisovalerate) into 2-oxo-3-methylbutanoate (2-oxoisovalerate), the penultimate precursor to L-isoleucine and L-valine, respectively.</text>
</comment>
<sequence length="560" mass="59289">MSELNKYSKTVTQNPSQPASQAMLYAAGLTEEDLKKPQIAIGSTGYDGNPCNMHLNNIAAEIKKRINETGQVGLVFGTIGVSDGISMGTPGMKYSLASRDIIADSMETVVNGMAYDGLIGVVGCDKNMPGAIIAMLRLNRPSIMVYGGSVASGKYKGRKLNIVSAFEALGQKIAGEIDDAEYKEIIKKSIPGAGACGGMYTANTMASSIECMGMALPYNSSIPAVNPSKLTEAERTAKAMKNLLELDLKPKDIVTKKSIENAITLVNALGGSTNAVLHYLAIAYAADIEFSLEDFQKISDRTPLIGDLKPSGKYLMEDVHGIGGTPKIMKYLLEKGLLHGECMTVTGKTLAENLADVEAMEFEEQDVVYSTDKALKSSGNLQILRGNLAEEGAVAKISGKEGLKFEGKAVVYNSEPEANDGISNGEVEKGNVVVIRYVGPKGGPGMPEMLKPTSMIMGAGLGKSVALITDGRFSGGTHGFVVGHVTPEAQVGGTIALVETGDTITINAEDNTITLNISDEEMASRKAKWQAPPLKHTKGILYKYARSVASASEGCVTDKY</sequence>
<comment type="pathway">
    <text evidence="12 15">Amino-acid biosynthesis; L-valine biosynthesis; L-valine from pyruvate: step 3/4.</text>
</comment>
<keyword evidence="7 15" id="KW-0408">Iron</keyword>
<dbReference type="GO" id="GO:0051537">
    <property type="term" value="F:2 iron, 2 sulfur cluster binding"/>
    <property type="evidence" value="ECO:0007669"/>
    <property type="project" value="UniProtKB-UniRule"/>
</dbReference>
<evidence type="ECO:0000313" key="18">
    <source>
        <dbReference type="EMBL" id="RED50258.1"/>
    </source>
</evidence>
<feature type="binding site" description="via carbamate group" evidence="15">
    <location>
        <position position="126"/>
    </location>
    <ligand>
        <name>Mg(2+)</name>
        <dbReference type="ChEBI" id="CHEBI:18420"/>
    </ligand>
</feature>
<dbReference type="AlphaFoldDB" id="A0A3D9HLB0"/>
<dbReference type="InterPro" id="IPR000581">
    <property type="entry name" value="ILV_EDD_N"/>
</dbReference>
<dbReference type="SUPFAM" id="SSF52016">
    <property type="entry name" value="LeuD/IlvD-like"/>
    <property type="match status" value="1"/>
</dbReference>
<comment type="catalytic activity">
    <reaction evidence="15">
        <text>(2R,3R)-2,3-dihydroxy-3-methylpentanoate = (S)-3-methyl-2-oxopentanoate + H2O</text>
        <dbReference type="Rhea" id="RHEA:27694"/>
        <dbReference type="ChEBI" id="CHEBI:15377"/>
        <dbReference type="ChEBI" id="CHEBI:35146"/>
        <dbReference type="ChEBI" id="CHEBI:49258"/>
        <dbReference type="EC" id="4.2.1.9"/>
    </reaction>
</comment>
<feature type="binding site" evidence="15">
    <location>
        <position position="51"/>
    </location>
    <ligand>
        <name>[2Fe-2S] cluster</name>
        <dbReference type="ChEBI" id="CHEBI:190135"/>
    </ligand>
</feature>
<evidence type="ECO:0000256" key="14">
    <source>
        <dbReference type="ARBA" id="ARBA00029490"/>
    </source>
</evidence>
<feature type="binding site" evidence="15">
    <location>
        <position position="83"/>
    </location>
    <ligand>
        <name>Mg(2+)</name>
        <dbReference type="ChEBI" id="CHEBI:18420"/>
    </ligand>
</feature>
<dbReference type="UniPathway" id="UPA00049">
    <property type="reaction ID" value="UER00061"/>
</dbReference>
<dbReference type="PANTHER" id="PTHR21000">
    <property type="entry name" value="DIHYDROXY-ACID DEHYDRATASE DAD"/>
    <property type="match status" value="1"/>
</dbReference>
<evidence type="ECO:0000256" key="12">
    <source>
        <dbReference type="ARBA" id="ARBA00029436"/>
    </source>
</evidence>
<evidence type="ECO:0000256" key="7">
    <source>
        <dbReference type="ARBA" id="ARBA00023004"/>
    </source>
</evidence>
<evidence type="ECO:0000259" key="17">
    <source>
        <dbReference type="Pfam" id="PF24877"/>
    </source>
</evidence>
<dbReference type="InterPro" id="IPR050165">
    <property type="entry name" value="DHAD_IlvD/Edd"/>
</dbReference>
<feature type="active site" description="Proton acceptor" evidence="15">
    <location>
        <position position="474"/>
    </location>
</feature>
<keyword evidence="4 15" id="KW-0001">2Fe-2S</keyword>
<evidence type="ECO:0000313" key="19">
    <source>
        <dbReference type="Proteomes" id="UP000256629"/>
    </source>
</evidence>
<feature type="modified residue" description="N6-carboxylysine" evidence="15">
    <location>
        <position position="126"/>
    </location>
</feature>
<comment type="catalytic activity">
    <reaction evidence="11">
        <text>(2R)-2,3-dihydroxy-3-methylbutanoate = 3-methyl-2-oxobutanoate + H2O</text>
        <dbReference type="Rhea" id="RHEA:24809"/>
        <dbReference type="ChEBI" id="CHEBI:11851"/>
        <dbReference type="ChEBI" id="CHEBI:15377"/>
        <dbReference type="ChEBI" id="CHEBI:49072"/>
        <dbReference type="EC" id="4.2.1.9"/>
    </reaction>
    <physiologicalReaction direction="left-to-right" evidence="11">
        <dbReference type="Rhea" id="RHEA:24810"/>
    </physiologicalReaction>
</comment>
<protein>
    <recommendedName>
        <fullName evidence="14 15">Dihydroxy-acid dehydratase</fullName>
        <shortName evidence="15">DAD</shortName>
        <ecNumber evidence="14 15">4.2.1.9</ecNumber>
    </recommendedName>
</protein>
<evidence type="ECO:0000256" key="8">
    <source>
        <dbReference type="ARBA" id="ARBA00023014"/>
    </source>
</evidence>